<gene>
    <name evidence="1" type="ORF">S12H4_46732</name>
</gene>
<evidence type="ECO:0000313" key="1">
    <source>
        <dbReference type="EMBL" id="GAJ04949.1"/>
    </source>
</evidence>
<comment type="caution">
    <text evidence="1">The sequence shown here is derived from an EMBL/GenBank/DDBJ whole genome shotgun (WGS) entry which is preliminary data.</text>
</comment>
<accession>X1TI67</accession>
<organism evidence="1">
    <name type="scientific">marine sediment metagenome</name>
    <dbReference type="NCBI Taxonomy" id="412755"/>
    <lineage>
        <taxon>unclassified sequences</taxon>
        <taxon>metagenomes</taxon>
        <taxon>ecological metagenomes</taxon>
    </lineage>
</organism>
<protein>
    <submittedName>
        <fullName evidence="1">Uncharacterized protein</fullName>
    </submittedName>
</protein>
<name>X1TI67_9ZZZZ</name>
<proteinExistence type="predicted"/>
<feature type="non-terminal residue" evidence="1">
    <location>
        <position position="39"/>
    </location>
</feature>
<sequence>MHFKDYRSPHLIYNAAGRLVLHGYVKVVASIPDYCHIVL</sequence>
<reference evidence="1" key="1">
    <citation type="journal article" date="2014" name="Front. Microbiol.">
        <title>High frequency of phylogenetically diverse reductive dehalogenase-homologous genes in deep subseafloor sedimentary metagenomes.</title>
        <authorList>
            <person name="Kawai M."/>
            <person name="Futagami T."/>
            <person name="Toyoda A."/>
            <person name="Takaki Y."/>
            <person name="Nishi S."/>
            <person name="Hori S."/>
            <person name="Arai W."/>
            <person name="Tsubouchi T."/>
            <person name="Morono Y."/>
            <person name="Uchiyama I."/>
            <person name="Ito T."/>
            <person name="Fujiyama A."/>
            <person name="Inagaki F."/>
            <person name="Takami H."/>
        </authorList>
    </citation>
    <scope>NUCLEOTIDE SEQUENCE</scope>
    <source>
        <strain evidence="1">Expedition CK06-06</strain>
    </source>
</reference>
<dbReference type="EMBL" id="BARW01029029">
    <property type="protein sequence ID" value="GAJ04949.1"/>
    <property type="molecule type" value="Genomic_DNA"/>
</dbReference>
<dbReference type="AlphaFoldDB" id="X1TI67"/>